<dbReference type="PANTHER" id="PTHR21192:SF2">
    <property type="entry name" value="NADH DEHYDROGENASE [UBIQUINONE] 1 ALPHA SUBCOMPLEX ASSEMBLY FACTOR 3"/>
    <property type="match status" value="1"/>
</dbReference>
<dbReference type="InterPro" id="IPR036748">
    <property type="entry name" value="MTH938-like_sf"/>
</dbReference>
<dbReference type="InterPro" id="IPR007523">
    <property type="entry name" value="NDUFAF3/AAMDC"/>
</dbReference>
<reference evidence="2" key="1">
    <citation type="journal article" date="2014" name="Soil Biol. Biochem.">
        <title>Structure and function of bacterial communities in ageing soils: Insights from the Mendocino ecological staircase.</title>
        <authorList>
            <person name="Uroz S."/>
            <person name="Tech J.J."/>
            <person name="Sawaya N.A."/>
            <person name="Frey-Klett P."/>
            <person name="Leveau J.H.J."/>
        </authorList>
    </citation>
    <scope>NUCLEOTIDE SEQUENCE [LARGE SCALE GENOMIC DNA]</scope>
    <source>
        <strain evidence="2">Cal35</strain>
    </source>
</reference>
<dbReference type="AlphaFoldDB" id="A0A0A1F9B4"/>
<dbReference type="KEGG" id="care:LT85_2160"/>
<proteinExistence type="predicted"/>
<evidence type="ECO:0000313" key="2">
    <source>
        <dbReference type="Proteomes" id="UP000030302"/>
    </source>
</evidence>
<evidence type="ECO:0000313" key="1">
    <source>
        <dbReference type="EMBL" id="AIY41318.1"/>
    </source>
</evidence>
<dbReference type="HOGENOM" id="CLU_074390_2_0_4"/>
<keyword evidence="2" id="KW-1185">Reference proteome</keyword>
<dbReference type="CDD" id="cd05560">
    <property type="entry name" value="Xcc1710_like"/>
    <property type="match status" value="1"/>
</dbReference>
<dbReference type="EMBL" id="CP009962">
    <property type="protein sequence ID" value="AIY41318.1"/>
    <property type="molecule type" value="Genomic_DNA"/>
</dbReference>
<dbReference type="Pfam" id="PF04430">
    <property type="entry name" value="DUF498"/>
    <property type="match status" value="1"/>
</dbReference>
<dbReference type="Proteomes" id="UP000030302">
    <property type="component" value="Chromosome"/>
</dbReference>
<dbReference type="RefSeq" id="WP_038488390.1">
    <property type="nucleotide sequence ID" value="NZ_CP009962.1"/>
</dbReference>
<name>A0A0A1F9B4_9BURK</name>
<organism evidence="1 2">
    <name type="scientific">Collimonas arenae</name>
    <dbReference type="NCBI Taxonomy" id="279058"/>
    <lineage>
        <taxon>Bacteria</taxon>
        <taxon>Pseudomonadati</taxon>
        <taxon>Pseudomonadota</taxon>
        <taxon>Betaproteobacteria</taxon>
        <taxon>Burkholderiales</taxon>
        <taxon>Oxalobacteraceae</taxon>
        <taxon>Collimonas</taxon>
    </lineage>
</organism>
<dbReference type="PANTHER" id="PTHR21192">
    <property type="entry name" value="NUCLEAR PROTEIN E3-3"/>
    <property type="match status" value="1"/>
</dbReference>
<dbReference type="SUPFAM" id="SSF64076">
    <property type="entry name" value="MTH938-like"/>
    <property type="match status" value="1"/>
</dbReference>
<sequence>MKLHTTSTQQYQTVTAYDDKGVEINTIRYERSLLVLPESAPVIWPVSSFEALDPEHFAHIDSTRPDVVILGTGQRQRFVHPKLTAVLTARRIGVECMDNQAACRTYNILMAEGRKVALALIFDTNKETIQDA</sequence>
<accession>A0A0A1F9B4</accession>
<dbReference type="OrthoDB" id="9800373at2"/>
<protein>
    <submittedName>
        <fullName evidence="1">Membrane protein</fullName>
    </submittedName>
</protein>
<dbReference type="Gene3D" id="3.40.1230.10">
    <property type="entry name" value="MTH938-like"/>
    <property type="match status" value="1"/>
</dbReference>
<dbReference type="STRING" id="279058.LT85_2160"/>
<gene>
    <name evidence="1" type="ORF">LT85_2160</name>
</gene>